<dbReference type="Proteomes" id="UP001162483">
    <property type="component" value="Unassembled WGS sequence"/>
</dbReference>
<evidence type="ECO:0000313" key="2">
    <source>
        <dbReference type="Proteomes" id="UP001162483"/>
    </source>
</evidence>
<reference evidence="1" key="1">
    <citation type="submission" date="2023-05" db="EMBL/GenBank/DDBJ databases">
        <authorList>
            <person name="Stuckert A."/>
        </authorList>
    </citation>
    <scope>NUCLEOTIDE SEQUENCE</scope>
</reference>
<accession>A0ABN9C441</accession>
<name>A0ABN9C441_9NEOB</name>
<dbReference type="EMBL" id="CATNWA010007665">
    <property type="protein sequence ID" value="CAI9554475.1"/>
    <property type="molecule type" value="Genomic_DNA"/>
</dbReference>
<organism evidence="1 2">
    <name type="scientific">Staurois parvus</name>
    <dbReference type="NCBI Taxonomy" id="386267"/>
    <lineage>
        <taxon>Eukaryota</taxon>
        <taxon>Metazoa</taxon>
        <taxon>Chordata</taxon>
        <taxon>Craniata</taxon>
        <taxon>Vertebrata</taxon>
        <taxon>Euteleostomi</taxon>
        <taxon>Amphibia</taxon>
        <taxon>Batrachia</taxon>
        <taxon>Anura</taxon>
        <taxon>Neobatrachia</taxon>
        <taxon>Ranoidea</taxon>
        <taxon>Ranidae</taxon>
        <taxon>Staurois</taxon>
    </lineage>
</organism>
<keyword evidence="2" id="KW-1185">Reference proteome</keyword>
<comment type="caution">
    <text evidence="1">The sequence shown here is derived from an EMBL/GenBank/DDBJ whole genome shotgun (WGS) entry which is preliminary data.</text>
</comment>
<gene>
    <name evidence="1" type="ORF">SPARVUS_LOCUS4224942</name>
</gene>
<protein>
    <submittedName>
        <fullName evidence="1">Uncharacterized protein</fullName>
    </submittedName>
</protein>
<sequence>MAQCSQASTVLATSKPRHVHQIARQRSVIGHSREHASTALEYSGGMLYTTASDALHCTWCSDTNS</sequence>
<proteinExistence type="predicted"/>
<evidence type="ECO:0000313" key="1">
    <source>
        <dbReference type="EMBL" id="CAI9554475.1"/>
    </source>
</evidence>